<dbReference type="PROSITE" id="PS50892">
    <property type="entry name" value="V_SNARE"/>
    <property type="match status" value="1"/>
</dbReference>
<accession>A0A9P8C3Y6</accession>
<comment type="caution">
    <text evidence="4">The sequence shown here is derived from an EMBL/GenBank/DDBJ whole genome shotgun (WGS) entry which is preliminary data.</text>
</comment>
<dbReference type="PROSITE" id="PS00417">
    <property type="entry name" value="SYNAPTOBREVIN"/>
    <property type="match status" value="1"/>
</dbReference>
<dbReference type="Pfam" id="PF00957">
    <property type="entry name" value="Synaptobrevin"/>
    <property type="match status" value="1"/>
</dbReference>
<dbReference type="GO" id="GO:0006355">
    <property type="term" value="P:regulation of DNA-templated transcription"/>
    <property type="evidence" value="ECO:0007669"/>
    <property type="project" value="InterPro"/>
</dbReference>
<dbReference type="Gene3D" id="1.20.5.110">
    <property type="match status" value="1"/>
</dbReference>
<feature type="compositionally biased region" description="Polar residues" evidence="2">
    <location>
        <begin position="490"/>
        <end position="503"/>
    </location>
</feature>
<dbReference type="InterPro" id="IPR042855">
    <property type="entry name" value="V_SNARE_CC"/>
</dbReference>
<dbReference type="GO" id="GO:0016020">
    <property type="term" value="C:membrane"/>
    <property type="evidence" value="ECO:0007669"/>
    <property type="project" value="InterPro"/>
</dbReference>
<dbReference type="InterPro" id="IPR001388">
    <property type="entry name" value="Synaptobrevin-like"/>
</dbReference>
<proteinExistence type="predicted"/>
<dbReference type="PANTHER" id="PTHR36167">
    <property type="entry name" value="C2H2 FINGER DOMAIN TRANSCRIPTION FACTOR (EUROFUNG)-RELATED"/>
    <property type="match status" value="1"/>
</dbReference>
<protein>
    <recommendedName>
        <fullName evidence="3">V-SNARE coiled-coil homology domain-containing protein</fullName>
    </recommendedName>
</protein>
<evidence type="ECO:0000313" key="4">
    <source>
        <dbReference type="EMBL" id="KAG9233068.1"/>
    </source>
</evidence>
<evidence type="ECO:0000256" key="2">
    <source>
        <dbReference type="SAM" id="MobiDB-lite"/>
    </source>
</evidence>
<evidence type="ECO:0000259" key="3">
    <source>
        <dbReference type="PROSITE" id="PS50892"/>
    </source>
</evidence>
<name>A0A9P8C3Y6_9HELO</name>
<dbReference type="AlphaFoldDB" id="A0A9P8C3Y6"/>
<feature type="compositionally biased region" description="Basic and acidic residues" evidence="2">
    <location>
        <begin position="508"/>
        <end position="517"/>
    </location>
</feature>
<dbReference type="InterPro" id="IPR039327">
    <property type="entry name" value="CON7-like"/>
</dbReference>
<dbReference type="PRINTS" id="PR00219">
    <property type="entry name" value="SYNAPTOBREVN"/>
</dbReference>
<feature type="compositionally biased region" description="Acidic residues" evidence="2">
    <location>
        <begin position="471"/>
        <end position="488"/>
    </location>
</feature>
<evidence type="ECO:0000256" key="1">
    <source>
        <dbReference type="PROSITE-ProRule" id="PRU00290"/>
    </source>
</evidence>
<feature type="region of interest" description="Disordered" evidence="2">
    <location>
        <begin position="452"/>
        <end position="517"/>
    </location>
</feature>
<feature type="domain" description="V-SNARE coiled-coil homology" evidence="3">
    <location>
        <begin position="355"/>
        <end position="414"/>
    </location>
</feature>
<keyword evidence="1" id="KW-0175">Coiled coil</keyword>
<dbReference type="PANTHER" id="PTHR36167:SF4">
    <property type="entry name" value="FUNGAL N-TERMINAL DOMAIN-CONTAINING PROTEIN"/>
    <property type="match status" value="1"/>
</dbReference>
<evidence type="ECO:0000313" key="5">
    <source>
        <dbReference type="Proteomes" id="UP000824998"/>
    </source>
</evidence>
<dbReference type="OrthoDB" id="5431013at2759"/>
<dbReference type="GO" id="GO:0016192">
    <property type="term" value="P:vesicle-mediated transport"/>
    <property type="evidence" value="ECO:0007669"/>
    <property type="project" value="InterPro"/>
</dbReference>
<gene>
    <name evidence="4" type="ORF">BJ875DRAFT_496955</name>
</gene>
<dbReference type="SUPFAM" id="SSF58038">
    <property type="entry name" value="SNARE fusion complex"/>
    <property type="match status" value="1"/>
</dbReference>
<keyword evidence="5" id="KW-1185">Reference proteome</keyword>
<dbReference type="EMBL" id="MU251517">
    <property type="protein sequence ID" value="KAG9233068.1"/>
    <property type="molecule type" value="Genomic_DNA"/>
</dbReference>
<dbReference type="Proteomes" id="UP000824998">
    <property type="component" value="Unassembled WGS sequence"/>
</dbReference>
<organism evidence="4 5">
    <name type="scientific">Amylocarpus encephaloides</name>
    <dbReference type="NCBI Taxonomy" id="45428"/>
    <lineage>
        <taxon>Eukaryota</taxon>
        <taxon>Fungi</taxon>
        <taxon>Dikarya</taxon>
        <taxon>Ascomycota</taxon>
        <taxon>Pezizomycotina</taxon>
        <taxon>Leotiomycetes</taxon>
        <taxon>Helotiales</taxon>
        <taxon>Helotiales incertae sedis</taxon>
        <taxon>Amylocarpus</taxon>
    </lineage>
</organism>
<reference evidence="4" key="1">
    <citation type="journal article" date="2021" name="IMA Fungus">
        <title>Genomic characterization of three marine fungi, including Emericellopsis atlantica sp. nov. with signatures of a generalist lifestyle and marine biomass degradation.</title>
        <authorList>
            <person name="Hagestad O.C."/>
            <person name="Hou L."/>
            <person name="Andersen J.H."/>
            <person name="Hansen E.H."/>
            <person name="Altermark B."/>
            <person name="Li C."/>
            <person name="Kuhnert E."/>
            <person name="Cox R.J."/>
            <person name="Crous P.W."/>
            <person name="Spatafora J.W."/>
            <person name="Lail K."/>
            <person name="Amirebrahimi M."/>
            <person name="Lipzen A."/>
            <person name="Pangilinan J."/>
            <person name="Andreopoulos W."/>
            <person name="Hayes R.D."/>
            <person name="Ng V."/>
            <person name="Grigoriev I.V."/>
            <person name="Jackson S.A."/>
            <person name="Sutton T.D.S."/>
            <person name="Dobson A.D.W."/>
            <person name="Rama T."/>
        </authorList>
    </citation>
    <scope>NUCLEOTIDE SEQUENCE</scope>
    <source>
        <strain evidence="4">TRa018bII</strain>
    </source>
</reference>
<sequence length="517" mass="56632">MAEVIAAIGVIASVAQLADFGFKLSVKLFSFSQAVSNADSSIKGISNDVSLASTVLQELCGILKADESHVVSSSAIEATQQTVKECLAIFKQLDEALDKSLGYLGASEKGKPSRGRVALEKLKWPFKQGKMELMRSNLDRLKASLTLMLQVLSYAKSISNKKEVESSFEYQRQLIESLARSERVTRRRYEALQQALEGREKGIDGMGPFITANVDISASPGLDGEDHKAIPPADTSIGELLLSFQLLNEVLESQGSGTTSYENLRLELDKFHRSEIRRLQGLHGGSAQYVQAEAGRNVQARLQQLARGGCLQESRPQEDIPPRYDVHTESAMIRVGRTAQAKQPAASYVVLCEAPPAEVHAEIDDTTDDIRENINKVLQRGDRLDDLQDKSDRLLISARNFRRENSVARSPWLAAYNGFTSAIASFGSESSKAIQGISNTVYDAGATLFSKDGSGQASQIPRPVPIRLISQDEEDDEDDEDEGDEDLPENTVQGLLSQWTNLPTPEEVTTKQDIDDG</sequence>